<protein>
    <recommendedName>
        <fullName evidence="3">Excisionase family DNA binding protein</fullName>
    </recommendedName>
</protein>
<reference evidence="1 2" key="1">
    <citation type="submission" date="2018-06" db="EMBL/GenBank/DDBJ databases">
        <title>Genomic Encyclopedia of Archaeal and Bacterial Type Strains, Phase II (KMG-II): from individual species to whole genera.</title>
        <authorList>
            <person name="Goeker M."/>
        </authorList>
    </citation>
    <scope>NUCLEOTIDE SEQUENCE [LARGE SCALE GENOMIC DNA]</scope>
    <source>
        <strain evidence="1 2">DSM 22009</strain>
    </source>
</reference>
<comment type="caution">
    <text evidence="1">The sequence shown here is derived from an EMBL/GenBank/DDBJ whole genome shotgun (WGS) entry which is preliminary data.</text>
</comment>
<evidence type="ECO:0000313" key="2">
    <source>
        <dbReference type="Proteomes" id="UP000248916"/>
    </source>
</evidence>
<dbReference type="RefSeq" id="WP_146259372.1">
    <property type="nucleotide sequence ID" value="NZ_QKZL01000001.1"/>
</dbReference>
<gene>
    <name evidence="1" type="ORF">LX81_00247</name>
</gene>
<evidence type="ECO:0000313" key="1">
    <source>
        <dbReference type="EMBL" id="PZX19785.1"/>
    </source>
</evidence>
<evidence type="ECO:0008006" key="3">
    <source>
        <dbReference type="Google" id="ProtNLM"/>
    </source>
</evidence>
<proteinExistence type="predicted"/>
<dbReference type="EMBL" id="QKZL01000001">
    <property type="protein sequence ID" value="PZX19785.1"/>
    <property type="molecule type" value="Genomic_DNA"/>
</dbReference>
<dbReference type="AlphaFoldDB" id="A0A2W7NH99"/>
<dbReference type="Proteomes" id="UP000248916">
    <property type="component" value="Unassembled WGS sequence"/>
</dbReference>
<name>A0A2W7NH99_9RHOB</name>
<organism evidence="1 2">
    <name type="scientific">Palleronia aestuarii</name>
    <dbReference type="NCBI Taxonomy" id="568105"/>
    <lineage>
        <taxon>Bacteria</taxon>
        <taxon>Pseudomonadati</taxon>
        <taxon>Pseudomonadota</taxon>
        <taxon>Alphaproteobacteria</taxon>
        <taxon>Rhodobacterales</taxon>
        <taxon>Roseobacteraceae</taxon>
        <taxon>Palleronia</taxon>
    </lineage>
</organism>
<keyword evidence="2" id="KW-1185">Reference proteome</keyword>
<dbReference type="OrthoDB" id="7876561at2"/>
<sequence>MTVPRPEFVRVSDAPAVYGMDRSTVYRWAEKGVITIYRRGRMSWVKASEMSHYIETGLGDQPGDQKDKT</sequence>
<accession>A0A2W7NH99</accession>